<reference evidence="4 5" key="1">
    <citation type="submission" date="2018-11" db="EMBL/GenBank/DDBJ databases">
        <authorList>
            <person name="Kleinhagauer T."/>
            <person name="Glaeser S.P."/>
            <person name="Spergser J."/>
            <person name="Ruckert C."/>
            <person name="Kaempfer P."/>
            <person name="Busse H.-J."/>
        </authorList>
    </citation>
    <scope>NUCLEOTIDE SEQUENCE [LARGE SCALE GENOMIC DNA]</scope>
    <source>
        <strain evidence="4 5">200CH</strain>
    </source>
</reference>
<dbReference type="EMBL" id="CP033896">
    <property type="protein sequence ID" value="AZA13787.1"/>
    <property type="molecule type" value="Genomic_DNA"/>
</dbReference>
<dbReference type="AlphaFoldDB" id="A0A3G6J6T9"/>
<proteinExistence type="inferred from homology"/>
<accession>A0A3G6J6T9</accession>
<keyword evidence="2" id="KW-1003">Cell membrane</keyword>
<organism evidence="4 5">
    <name type="scientific">Corynebacterium choanae</name>
    <dbReference type="NCBI Taxonomy" id="1862358"/>
    <lineage>
        <taxon>Bacteria</taxon>
        <taxon>Bacillati</taxon>
        <taxon>Actinomycetota</taxon>
        <taxon>Actinomycetes</taxon>
        <taxon>Mycobacteriales</taxon>
        <taxon>Corynebacteriaceae</taxon>
        <taxon>Corynebacterium</taxon>
    </lineage>
</organism>
<dbReference type="GO" id="GO:0015225">
    <property type="term" value="F:biotin transmembrane transporter activity"/>
    <property type="evidence" value="ECO:0007669"/>
    <property type="project" value="UniProtKB-UniRule"/>
</dbReference>
<dbReference type="KEGG" id="ccho:CCHOA_06975"/>
<keyword evidence="2" id="KW-0813">Transport</keyword>
<dbReference type="RefSeq" id="WP_123928337.1">
    <property type="nucleotide sequence ID" value="NZ_CP033896.1"/>
</dbReference>
<dbReference type="Proteomes" id="UP000269019">
    <property type="component" value="Chromosome"/>
</dbReference>
<dbReference type="Gene3D" id="1.10.1760.20">
    <property type="match status" value="1"/>
</dbReference>
<comment type="subcellular location">
    <subcellularLocation>
        <location evidence="2">Cell membrane</location>
        <topology evidence="2">Multi-pass membrane protein</topology>
    </subcellularLocation>
</comment>
<dbReference type="OrthoDB" id="9803495at2"/>
<dbReference type="GO" id="GO:0005886">
    <property type="term" value="C:plasma membrane"/>
    <property type="evidence" value="ECO:0007669"/>
    <property type="project" value="UniProtKB-SubCell"/>
</dbReference>
<protein>
    <recommendedName>
        <fullName evidence="2">Biotin transporter</fullName>
    </recommendedName>
</protein>
<feature type="transmembrane region" description="Helical" evidence="3">
    <location>
        <begin position="36"/>
        <end position="52"/>
    </location>
</feature>
<dbReference type="InterPro" id="IPR003784">
    <property type="entry name" value="BioY"/>
</dbReference>
<keyword evidence="5" id="KW-1185">Reference proteome</keyword>
<evidence type="ECO:0000313" key="4">
    <source>
        <dbReference type="EMBL" id="AZA13787.1"/>
    </source>
</evidence>
<keyword evidence="3" id="KW-0812">Transmembrane</keyword>
<evidence type="ECO:0000256" key="1">
    <source>
        <dbReference type="ARBA" id="ARBA00010692"/>
    </source>
</evidence>
<keyword evidence="2 3" id="KW-0472">Membrane</keyword>
<feature type="transmembrane region" description="Helical" evidence="3">
    <location>
        <begin position="90"/>
        <end position="110"/>
    </location>
</feature>
<feature type="transmembrane region" description="Helical" evidence="3">
    <location>
        <begin position="117"/>
        <end position="143"/>
    </location>
</feature>
<dbReference type="Pfam" id="PF02632">
    <property type="entry name" value="BioY"/>
    <property type="match status" value="1"/>
</dbReference>
<comment type="similarity">
    <text evidence="1 2">Belongs to the BioY family.</text>
</comment>
<keyword evidence="3" id="KW-1133">Transmembrane helix</keyword>
<feature type="transmembrane region" description="Helical" evidence="3">
    <location>
        <begin position="163"/>
        <end position="180"/>
    </location>
</feature>
<gene>
    <name evidence="4" type="primary">bioY</name>
    <name evidence="4" type="ORF">CCHOA_06975</name>
</gene>
<feature type="transmembrane region" description="Helical" evidence="3">
    <location>
        <begin position="59"/>
        <end position="78"/>
    </location>
</feature>
<dbReference type="PANTHER" id="PTHR34295">
    <property type="entry name" value="BIOTIN TRANSPORTER BIOY"/>
    <property type="match status" value="1"/>
</dbReference>
<evidence type="ECO:0000313" key="5">
    <source>
        <dbReference type="Proteomes" id="UP000269019"/>
    </source>
</evidence>
<evidence type="ECO:0000256" key="3">
    <source>
        <dbReference type="SAM" id="Phobius"/>
    </source>
</evidence>
<sequence length="193" mass="19808">MNDNSKTIVKDIAYSAVFAALIVALAFFSIPTAASVPIVLQNAAIILTGLILGPRRGTYAIILFFLLGLIGLPILAGGRPLLPALAGPTVGYLVGYLLTPFVAGIISAGATLARVRLFVFLALGGVAALLTQYGLGVAGLMLRADQSLKAALTAQIPFLPVDAAKLAAVIVIAFGVHLALPHLRGFKPVAITA</sequence>
<name>A0A3G6J6T9_9CORY</name>
<dbReference type="PANTHER" id="PTHR34295:SF1">
    <property type="entry name" value="BIOTIN TRANSPORTER BIOY"/>
    <property type="match status" value="1"/>
</dbReference>
<feature type="transmembrane region" description="Helical" evidence="3">
    <location>
        <begin position="12"/>
        <end position="30"/>
    </location>
</feature>
<dbReference type="PIRSF" id="PIRSF016661">
    <property type="entry name" value="BioY"/>
    <property type="match status" value="1"/>
</dbReference>
<evidence type="ECO:0000256" key="2">
    <source>
        <dbReference type="PIRNR" id="PIRNR016661"/>
    </source>
</evidence>